<feature type="compositionally biased region" description="Basic and acidic residues" evidence="2">
    <location>
        <begin position="193"/>
        <end position="212"/>
    </location>
</feature>
<feature type="compositionally biased region" description="Polar residues" evidence="2">
    <location>
        <begin position="416"/>
        <end position="426"/>
    </location>
</feature>
<dbReference type="InterPro" id="IPR001478">
    <property type="entry name" value="PDZ"/>
</dbReference>
<accession>A0A834C684</accession>
<dbReference type="InterPro" id="IPR001660">
    <property type="entry name" value="SAM"/>
</dbReference>
<name>A0A834C684_ORYME</name>
<dbReference type="Proteomes" id="UP000646548">
    <property type="component" value="Unassembled WGS sequence"/>
</dbReference>
<comment type="caution">
    <text evidence="4">The sequence shown here is derived from an EMBL/GenBank/DDBJ whole genome shotgun (WGS) entry which is preliminary data.</text>
</comment>
<dbReference type="InterPro" id="IPR036034">
    <property type="entry name" value="PDZ_sf"/>
</dbReference>
<evidence type="ECO:0000259" key="3">
    <source>
        <dbReference type="PROSITE" id="PS50106"/>
    </source>
</evidence>
<keyword evidence="1" id="KW-0175">Coiled coil</keyword>
<dbReference type="InterPro" id="IPR013761">
    <property type="entry name" value="SAM/pointed_sf"/>
</dbReference>
<reference evidence="4" key="1">
    <citation type="journal article" name="BMC Genomics">
        <title>Long-read sequencing and de novo genome assembly of marine medaka (Oryzias melastigma).</title>
        <authorList>
            <person name="Liang P."/>
            <person name="Saqib H.S.A."/>
            <person name="Ni X."/>
            <person name="Shen Y."/>
        </authorList>
    </citation>
    <scope>NUCLEOTIDE SEQUENCE</scope>
    <source>
        <strain evidence="4">Bigg-433</strain>
    </source>
</reference>
<evidence type="ECO:0000313" key="5">
    <source>
        <dbReference type="Proteomes" id="UP000646548"/>
    </source>
</evidence>
<dbReference type="SUPFAM" id="SSF47769">
    <property type="entry name" value="SAM/Pointed domain"/>
    <property type="match status" value="1"/>
</dbReference>
<proteinExistence type="predicted"/>
<feature type="compositionally biased region" description="Low complexity" evidence="2">
    <location>
        <begin position="405"/>
        <end position="415"/>
    </location>
</feature>
<dbReference type="PANTHER" id="PTHR12573:SF4">
    <property type="entry name" value="AT09986P-RELATED"/>
    <property type="match status" value="1"/>
</dbReference>
<dbReference type="Pfam" id="PF07647">
    <property type="entry name" value="SAM_2"/>
    <property type="match status" value="1"/>
</dbReference>
<evidence type="ECO:0000256" key="1">
    <source>
        <dbReference type="SAM" id="Coils"/>
    </source>
</evidence>
<feature type="compositionally biased region" description="Acidic residues" evidence="2">
    <location>
        <begin position="213"/>
        <end position="231"/>
    </location>
</feature>
<dbReference type="AlphaFoldDB" id="A0A834C684"/>
<dbReference type="SMART" id="SM00228">
    <property type="entry name" value="PDZ"/>
    <property type="match status" value="1"/>
</dbReference>
<feature type="region of interest" description="Disordered" evidence="2">
    <location>
        <begin position="389"/>
        <end position="429"/>
    </location>
</feature>
<evidence type="ECO:0000313" key="4">
    <source>
        <dbReference type="EMBL" id="KAF6723687.1"/>
    </source>
</evidence>
<dbReference type="PANTHER" id="PTHR12573">
    <property type="entry name" value="AT09986P-RELATED"/>
    <property type="match status" value="1"/>
</dbReference>
<feature type="coiled-coil region" evidence="1">
    <location>
        <begin position="484"/>
        <end position="560"/>
    </location>
</feature>
<feature type="compositionally biased region" description="Polar residues" evidence="2">
    <location>
        <begin position="170"/>
        <end position="190"/>
    </location>
</feature>
<feature type="domain" description="PDZ" evidence="3">
    <location>
        <begin position="580"/>
        <end position="654"/>
    </location>
</feature>
<gene>
    <name evidence="4" type="ORF">FQA47_018673</name>
</gene>
<feature type="compositionally biased region" description="Basic and acidic residues" evidence="2">
    <location>
        <begin position="124"/>
        <end position="138"/>
    </location>
</feature>
<protein>
    <recommendedName>
        <fullName evidence="3">PDZ domain-containing protein</fullName>
    </recommendedName>
</protein>
<feature type="region of interest" description="Disordered" evidence="2">
    <location>
        <begin position="116"/>
        <end position="238"/>
    </location>
</feature>
<organism evidence="4 5">
    <name type="scientific">Oryzias melastigma</name>
    <name type="common">Marine medaka</name>
    <dbReference type="NCBI Taxonomy" id="30732"/>
    <lineage>
        <taxon>Eukaryota</taxon>
        <taxon>Metazoa</taxon>
        <taxon>Chordata</taxon>
        <taxon>Craniata</taxon>
        <taxon>Vertebrata</taxon>
        <taxon>Euteleostomi</taxon>
        <taxon>Actinopterygii</taxon>
        <taxon>Neopterygii</taxon>
        <taxon>Teleostei</taxon>
        <taxon>Neoteleostei</taxon>
        <taxon>Acanthomorphata</taxon>
        <taxon>Ovalentaria</taxon>
        <taxon>Atherinomorphae</taxon>
        <taxon>Beloniformes</taxon>
        <taxon>Adrianichthyidae</taxon>
        <taxon>Oryziinae</taxon>
        <taxon>Oryzias</taxon>
    </lineage>
</organism>
<sequence>MTLTGITHWLADTLAHAQSCINRSTNGDINTKDREEKIIEASSHPNLKIEGSSEGKAILITVEDMGIVNASFSLSDEDPVTNSNGLLASTVVSATPRLLKKKGLKHLSALSIQPQLHSAAAEDNGQREEYHLQDERGTDGPPATEGLLTPIINLIPPTPSNVVNGDRFFDSNSEESVGQTSSGDQNSNCCEQEAEKEKVEGLKENKHESREDNETEPENDQEEDLGDEDEAVSTAKGDKEKITLRSVWRGGHMTPLLEHQKKTSYMPYSKDQNGNFPEKDENRDVAKPLKELNTEEVCQWFSGIGLQKCLPFIREEKLCGADMASVDANTLDILHITTLEEREQLLSAIYNELHPPNTISQTLDSLLESLGPKNVETFTETLSSLTKSKSFTSGELPEHEPADKSTSSASQKSCSENGSTNKNMQGNHAAKEERIKELNQQVESLQNVILQVQELHHSLVAFCSELKNMEADVNVDGLGSAQLKQKLEVVISQLNDKKQSMQALRDNNSAQNKKQLEVRLLEKMKLNCQVFKEEISIVHLNRQVAHLQNALQESKEKEQKKAFFSLSQLVSPQSPAMLMVVQVNRGADGEYGFTCRHQQGSGLVVMKVDNSQLCVDDRLVEVNGVSVINSSSQELTDLLLERTSVQIVVLRQPPTIAPPSESLQRMVSPNPVQKHHPGSDVGTMETPPQRKVMAI</sequence>
<dbReference type="PROSITE" id="PS50106">
    <property type="entry name" value="PDZ"/>
    <property type="match status" value="1"/>
</dbReference>
<dbReference type="SUPFAM" id="SSF50156">
    <property type="entry name" value="PDZ domain-like"/>
    <property type="match status" value="1"/>
</dbReference>
<feature type="region of interest" description="Disordered" evidence="2">
    <location>
        <begin position="658"/>
        <end position="695"/>
    </location>
</feature>
<dbReference type="EMBL" id="WKFB01000416">
    <property type="protein sequence ID" value="KAF6723687.1"/>
    <property type="molecule type" value="Genomic_DNA"/>
</dbReference>
<dbReference type="Gene3D" id="2.30.42.10">
    <property type="match status" value="1"/>
</dbReference>
<evidence type="ECO:0000256" key="2">
    <source>
        <dbReference type="SAM" id="MobiDB-lite"/>
    </source>
</evidence>
<dbReference type="CDD" id="cd00136">
    <property type="entry name" value="PDZ_canonical"/>
    <property type="match status" value="1"/>
</dbReference>
<dbReference type="Gene3D" id="1.10.150.50">
    <property type="entry name" value="Transcription Factor, Ets-1"/>
    <property type="match status" value="1"/>
</dbReference>
<feature type="compositionally biased region" description="Polar residues" evidence="2">
    <location>
        <begin position="661"/>
        <end position="671"/>
    </location>
</feature>